<organism evidence="2 3">
    <name type="scientific">Sinomonas halotolerans</name>
    <dbReference type="NCBI Taxonomy" id="1644133"/>
    <lineage>
        <taxon>Bacteria</taxon>
        <taxon>Bacillati</taxon>
        <taxon>Actinomycetota</taxon>
        <taxon>Actinomycetes</taxon>
        <taxon>Micrococcales</taxon>
        <taxon>Micrococcaceae</taxon>
        <taxon>Sinomonas</taxon>
    </lineage>
</organism>
<evidence type="ECO:0000256" key="1">
    <source>
        <dbReference type="SAM" id="SignalP"/>
    </source>
</evidence>
<dbReference type="InterPro" id="IPR029052">
    <property type="entry name" value="Metallo-depent_PP-like"/>
</dbReference>
<keyword evidence="3" id="KW-1185">Reference proteome</keyword>
<feature type="signal peptide" evidence="1">
    <location>
        <begin position="1"/>
        <end position="25"/>
    </location>
</feature>
<proteinExistence type="predicted"/>
<keyword evidence="1" id="KW-0732">Signal</keyword>
<dbReference type="EMBL" id="JBDFRB010000002">
    <property type="protein sequence ID" value="MEN2743495.1"/>
    <property type="molecule type" value="Genomic_DNA"/>
</dbReference>
<gene>
    <name evidence="2" type="ORF">ABCQ75_02940</name>
</gene>
<evidence type="ECO:0008006" key="4">
    <source>
        <dbReference type="Google" id="ProtNLM"/>
    </source>
</evidence>
<feature type="chain" id="PRO_5045294729" description="Calcineurin-like phosphoesterase domain-containing protein" evidence="1">
    <location>
        <begin position="26"/>
        <end position="349"/>
    </location>
</feature>
<dbReference type="RefSeq" id="WP_345883022.1">
    <property type="nucleotide sequence ID" value="NZ_JBDFRB010000002.1"/>
</dbReference>
<reference evidence="2 3" key="1">
    <citation type="submission" date="2024-05" db="EMBL/GenBank/DDBJ databases">
        <title>Sinomonas sp. nov., isolated from a waste landfill.</title>
        <authorList>
            <person name="Zhao Y."/>
        </authorList>
    </citation>
    <scope>NUCLEOTIDE SEQUENCE [LARGE SCALE GENOMIC DNA]</scope>
    <source>
        <strain evidence="2 3">CCTCC AB2014300</strain>
    </source>
</reference>
<comment type="caution">
    <text evidence="2">The sequence shown here is derived from an EMBL/GenBank/DDBJ whole genome shotgun (WGS) entry which is preliminary data.</text>
</comment>
<accession>A0ABU9WZ85</accession>
<dbReference type="SUPFAM" id="SSF56300">
    <property type="entry name" value="Metallo-dependent phosphatases"/>
    <property type="match status" value="1"/>
</dbReference>
<dbReference type="Proteomes" id="UP001422074">
    <property type="component" value="Unassembled WGS sequence"/>
</dbReference>
<evidence type="ECO:0000313" key="3">
    <source>
        <dbReference type="Proteomes" id="UP001422074"/>
    </source>
</evidence>
<sequence length="349" mass="37226">MRAPRHTRAAAGAAAAALCALAVSAAAVVPAAADPAHAADKDALSFAVIGDVPYGAADIGTFPSKVADISADPGLDFAVHVGDIKSGSMQCTDAYFERIRSDFDAFTVPLVYTPGDNEWTDCHRASNGSYNPLERLATLREVFFDRPGRTLGATMPVASQDSLGLPENVSFTHSRVAFAALHIVGSNNSMMPWSGLGLTEPTPEQAAEVEARTEAGLALMRETFAAARQRNDRAVVLFTQADMFDPGYQDGWQIDAFTPFVQALIEESEAFGGPVYLFDGDSHSYHEDRPLAEGSVWLERYGVEGSADGLQRVTVDGAAGVDNWLRVAVAPNALRDGDVVSWQRIPYSG</sequence>
<evidence type="ECO:0000313" key="2">
    <source>
        <dbReference type="EMBL" id="MEN2743495.1"/>
    </source>
</evidence>
<name>A0ABU9WZ85_9MICC</name>
<protein>
    <recommendedName>
        <fullName evidence="4">Calcineurin-like phosphoesterase domain-containing protein</fullName>
    </recommendedName>
</protein>